<dbReference type="OrthoDB" id="6157510at2759"/>
<feature type="transmembrane region" description="Helical" evidence="1">
    <location>
        <begin position="89"/>
        <end position="111"/>
    </location>
</feature>
<dbReference type="GeneID" id="127143256"/>
<protein>
    <submittedName>
        <fullName evidence="2">Si:dkey-19b23.12</fullName>
    </submittedName>
    <submittedName>
        <fullName evidence="4 5">Transmembrane protein 272</fullName>
    </submittedName>
</protein>
<keyword evidence="1 4" id="KW-0812">Transmembrane</keyword>
<sequence>MSESAVFERIPKPPKPPKETIACSQVIMLVLPIAQLIIGAMYLHDCPRQPYIPIYLIVMGVICLVLNWLPTMPCFPCVIKYREAWGCFLFLYLIFLSCWFITGNVWIYSIYEPSYNETLTGMDTYCNKTLYLFAFWSTTIFYILLLGFIVLSICCPMFCACCLCCSAHTPDST</sequence>
<proteinExistence type="predicted"/>
<keyword evidence="1" id="KW-1133">Transmembrane helix</keyword>
<feature type="transmembrane region" description="Helical" evidence="1">
    <location>
        <begin position="21"/>
        <end position="44"/>
    </location>
</feature>
<evidence type="ECO:0000313" key="4">
    <source>
        <dbReference type="RefSeq" id="XP_050931536.1"/>
    </source>
</evidence>
<gene>
    <name evidence="2 4 5" type="primary">LOC127143256</name>
</gene>
<evidence type="ECO:0000313" key="3">
    <source>
        <dbReference type="Proteomes" id="UP000314980"/>
    </source>
</evidence>
<dbReference type="InterPro" id="IPR040350">
    <property type="entry name" value="TMEM272"/>
</dbReference>
<keyword evidence="1" id="KW-0472">Membrane</keyword>
<feature type="transmembrane region" description="Helical" evidence="1">
    <location>
        <begin position="50"/>
        <end position="69"/>
    </location>
</feature>
<dbReference type="PANTHER" id="PTHR33444:SF2">
    <property type="entry name" value="MARVEL DOMAIN-CONTAINING PROTEIN"/>
    <property type="match status" value="1"/>
</dbReference>
<reference evidence="3" key="1">
    <citation type="submission" date="2015-09" db="EMBL/GenBank/DDBJ databases">
        <authorList>
            <person name="Sai Rama Sridatta P."/>
        </authorList>
    </citation>
    <scope>NUCLEOTIDE SEQUENCE [LARGE SCALE GENOMIC DNA]</scope>
</reference>
<accession>A0A4W6EB85</accession>
<dbReference type="KEGG" id="lcf:127143256"/>
<evidence type="ECO:0000313" key="2">
    <source>
        <dbReference type="Ensembl" id="ENSLCAP00010034878.1"/>
    </source>
</evidence>
<organism evidence="2 3">
    <name type="scientific">Lates calcarifer</name>
    <name type="common">Barramundi</name>
    <name type="synonym">Holocentrus calcarifer</name>
    <dbReference type="NCBI Taxonomy" id="8187"/>
    <lineage>
        <taxon>Eukaryota</taxon>
        <taxon>Metazoa</taxon>
        <taxon>Chordata</taxon>
        <taxon>Craniata</taxon>
        <taxon>Vertebrata</taxon>
        <taxon>Euteleostomi</taxon>
        <taxon>Actinopterygii</taxon>
        <taxon>Neopterygii</taxon>
        <taxon>Teleostei</taxon>
        <taxon>Neoteleostei</taxon>
        <taxon>Acanthomorphata</taxon>
        <taxon>Carangaria</taxon>
        <taxon>Carangaria incertae sedis</taxon>
        <taxon>Centropomidae</taxon>
        <taxon>Lates</taxon>
    </lineage>
</organism>
<dbReference type="InParanoid" id="A0A4W6EB85"/>
<feature type="transmembrane region" description="Helical" evidence="1">
    <location>
        <begin position="131"/>
        <end position="151"/>
    </location>
</feature>
<dbReference type="AlphaFoldDB" id="A0A4W6EB85"/>
<keyword evidence="3" id="KW-1185">Reference proteome</keyword>
<dbReference type="RefSeq" id="XP_050931536.1">
    <property type="nucleotide sequence ID" value="XM_051075579.1"/>
</dbReference>
<dbReference type="Proteomes" id="UP000314980">
    <property type="component" value="Unassembled WGS sequence"/>
</dbReference>
<reference evidence="4 5" key="2">
    <citation type="submission" date="2025-04" db="UniProtKB">
        <authorList>
            <consortium name="RefSeq"/>
        </authorList>
    </citation>
    <scope>IDENTIFICATION</scope>
    <source>
        <tissue evidence="4 5">Brain</tissue>
    </source>
</reference>
<dbReference type="Proteomes" id="UP000694890">
    <property type="component" value="Linkage group LG14"/>
</dbReference>
<dbReference type="Ensembl" id="ENSLCAT00010035695.1">
    <property type="protein sequence ID" value="ENSLCAP00010034878.1"/>
    <property type="gene ID" value="ENSLCAG00010016365.1"/>
</dbReference>
<evidence type="ECO:0000313" key="5">
    <source>
        <dbReference type="RefSeq" id="XP_050931538.1"/>
    </source>
</evidence>
<reference evidence="2" key="3">
    <citation type="submission" date="2025-05" db="UniProtKB">
        <authorList>
            <consortium name="Ensembl"/>
        </authorList>
    </citation>
    <scope>IDENTIFICATION</scope>
</reference>
<evidence type="ECO:0000256" key="1">
    <source>
        <dbReference type="SAM" id="Phobius"/>
    </source>
</evidence>
<dbReference type="RefSeq" id="XP_050931538.1">
    <property type="nucleotide sequence ID" value="XM_051075581.1"/>
</dbReference>
<dbReference type="PANTHER" id="PTHR33444">
    <property type="entry name" value="SI:DKEY-19B23.12-RELATED"/>
    <property type="match status" value="1"/>
</dbReference>
<name>A0A4W6EB85_LATCA</name>
<dbReference type="GeneTree" id="ENSGT00940000165960"/>